<keyword evidence="5 14" id="KW-0479">Metal-binding</keyword>
<evidence type="ECO:0000256" key="1">
    <source>
        <dbReference type="ARBA" id="ARBA00004131"/>
    </source>
</evidence>
<feature type="domain" description="Cytochrome b5 heme-binding" evidence="16">
    <location>
        <begin position="1"/>
        <end position="56"/>
    </location>
</feature>
<dbReference type="GO" id="GO:0020037">
    <property type="term" value="F:heme binding"/>
    <property type="evidence" value="ECO:0007669"/>
    <property type="project" value="UniProtKB-UniRule"/>
</dbReference>
<dbReference type="AlphaFoldDB" id="A0AAD9VJD3"/>
<evidence type="ECO:0000256" key="10">
    <source>
        <dbReference type="ARBA" id="ARBA00023136"/>
    </source>
</evidence>
<dbReference type="PANTHER" id="PTHR19359">
    <property type="entry name" value="CYTOCHROME B5"/>
    <property type="match status" value="1"/>
</dbReference>
<dbReference type="PANTHER" id="PTHR19359:SF150">
    <property type="entry name" value="CYTOCHROME B5"/>
    <property type="match status" value="1"/>
</dbReference>
<dbReference type="InterPro" id="IPR018506">
    <property type="entry name" value="Cyt_B5_heme-BS"/>
</dbReference>
<comment type="subcellular location">
    <subcellularLocation>
        <location evidence="1">Endoplasmic reticulum membrane</location>
        <topology evidence="1">Single-pass membrane protein</topology>
        <orientation evidence="1">Cytoplasmic side</orientation>
    </subcellularLocation>
    <subcellularLocation>
        <location evidence="11">Microsome membrane</location>
        <topology evidence="11">Single-pass membrane protein</topology>
        <orientation evidence="11">Cytoplasmic side</orientation>
    </subcellularLocation>
</comment>
<dbReference type="InterPro" id="IPR050668">
    <property type="entry name" value="Cytochrome_b5"/>
</dbReference>
<evidence type="ECO:0000256" key="2">
    <source>
        <dbReference type="ARBA" id="ARBA00022448"/>
    </source>
</evidence>
<keyword evidence="3 14" id="KW-0349">Heme</keyword>
<dbReference type="SUPFAM" id="SSF55856">
    <property type="entry name" value="Cytochrome b5-like heme/steroid binding domain"/>
    <property type="match status" value="2"/>
</dbReference>
<evidence type="ECO:0000313" key="18">
    <source>
        <dbReference type="Proteomes" id="UP001258017"/>
    </source>
</evidence>
<keyword evidence="14" id="KW-1133">Transmembrane helix</keyword>
<dbReference type="InterPro" id="IPR001199">
    <property type="entry name" value="Cyt_B5-like_heme/steroid-bd"/>
</dbReference>
<dbReference type="EMBL" id="JAIFRP010004405">
    <property type="protein sequence ID" value="KAK2576769.1"/>
    <property type="molecule type" value="Genomic_DNA"/>
</dbReference>
<keyword evidence="9 14" id="KW-0408">Iron</keyword>
<dbReference type="SMART" id="SM01117">
    <property type="entry name" value="Cyt-b5"/>
    <property type="match status" value="2"/>
</dbReference>
<name>A0AAD9VJD3_9HYME</name>
<dbReference type="Pfam" id="PF00173">
    <property type="entry name" value="Cyt-b5"/>
    <property type="match status" value="2"/>
</dbReference>
<evidence type="ECO:0000256" key="13">
    <source>
        <dbReference type="ARBA" id="ARBA00039806"/>
    </source>
</evidence>
<evidence type="ECO:0000256" key="15">
    <source>
        <dbReference type="SAM" id="MobiDB-lite"/>
    </source>
</evidence>
<dbReference type="PRINTS" id="PR00363">
    <property type="entry name" value="CYTOCHROMEB5"/>
</dbReference>
<keyword evidence="2" id="KW-0813">Transport</keyword>
<keyword evidence="18" id="KW-1185">Reference proteome</keyword>
<evidence type="ECO:0000256" key="14">
    <source>
        <dbReference type="RuleBase" id="RU362121"/>
    </source>
</evidence>
<evidence type="ECO:0000256" key="6">
    <source>
        <dbReference type="ARBA" id="ARBA00022824"/>
    </source>
</evidence>
<keyword evidence="4 14" id="KW-0812">Transmembrane</keyword>
<reference evidence="17" key="1">
    <citation type="submission" date="2021-08" db="EMBL/GenBank/DDBJ databases">
        <authorList>
            <person name="Misof B."/>
            <person name="Oliver O."/>
            <person name="Podsiadlowski L."/>
            <person name="Donath A."/>
            <person name="Peters R."/>
            <person name="Mayer C."/>
            <person name="Rust J."/>
            <person name="Gunkel S."/>
            <person name="Lesny P."/>
            <person name="Martin S."/>
            <person name="Oeyen J.P."/>
            <person name="Petersen M."/>
            <person name="Panagiotis P."/>
            <person name="Wilbrandt J."/>
            <person name="Tanja T."/>
        </authorList>
    </citation>
    <scope>NUCLEOTIDE SEQUENCE</scope>
    <source>
        <strain evidence="17">GBR_01_08_01A</strain>
        <tissue evidence="17">Thorax + abdomen</tissue>
    </source>
</reference>
<comment type="similarity">
    <text evidence="12 14">Belongs to the cytochrome b5 family.</text>
</comment>
<proteinExistence type="inferred from homology"/>
<protein>
    <recommendedName>
        <fullName evidence="13">Cytochrome b5</fullName>
    </recommendedName>
</protein>
<sequence length="259" mass="29288">MHGSVYDLTDFLTKHPGGEEVILNLAGRDGTVCFDEIGHSMEAILLRETFKIGEILADDNAIASSPAESQDKEEPVIWEYKEIKQEETGALPDWCDQRKKQRGEKRKRKIQKSSRKSQGERKKNKMAELKEYTRQEVEKSKGSGKTVVILHDKVYDVTSFLNEHPGGEEILIDHGGKDGSEDFDDVGHSQDALELMKKYHVGELVASERSNRPMKKGWVAGYNSKQPEKEKYVQGPGAPFYMLMTAIVLAVSVIFYYMS</sequence>
<evidence type="ECO:0000256" key="9">
    <source>
        <dbReference type="ARBA" id="ARBA00023004"/>
    </source>
</evidence>
<reference evidence="17" key="2">
    <citation type="journal article" date="2023" name="Commun. Biol.">
        <title>Intrasexual cuticular hydrocarbon dimorphism in a wasp sheds light on hydrocarbon biosynthesis genes in Hymenoptera.</title>
        <authorList>
            <person name="Moris V.C."/>
            <person name="Podsiadlowski L."/>
            <person name="Martin S."/>
            <person name="Oeyen J.P."/>
            <person name="Donath A."/>
            <person name="Petersen M."/>
            <person name="Wilbrandt J."/>
            <person name="Misof B."/>
            <person name="Liedtke D."/>
            <person name="Thamm M."/>
            <person name="Scheiner R."/>
            <person name="Schmitt T."/>
            <person name="Niehuis O."/>
        </authorList>
    </citation>
    <scope>NUCLEOTIDE SEQUENCE</scope>
    <source>
        <strain evidence="17">GBR_01_08_01A</strain>
    </source>
</reference>
<dbReference type="Gene3D" id="3.10.120.10">
    <property type="entry name" value="Cytochrome b5-like heme/steroid binding domain"/>
    <property type="match status" value="2"/>
</dbReference>
<evidence type="ECO:0000256" key="8">
    <source>
        <dbReference type="ARBA" id="ARBA00022982"/>
    </source>
</evidence>
<keyword evidence="7" id="KW-0492">Microsome</keyword>
<evidence type="ECO:0000259" key="16">
    <source>
        <dbReference type="PROSITE" id="PS50255"/>
    </source>
</evidence>
<gene>
    <name evidence="17" type="ORF">KPH14_005414</name>
</gene>
<evidence type="ECO:0000256" key="11">
    <source>
        <dbReference type="ARBA" id="ARBA00037877"/>
    </source>
</evidence>
<keyword evidence="8" id="KW-0249">Electron transport</keyword>
<accession>A0AAD9VJD3</accession>
<evidence type="ECO:0000313" key="17">
    <source>
        <dbReference type="EMBL" id="KAK2576769.1"/>
    </source>
</evidence>
<evidence type="ECO:0000256" key="7">
    <source>
        <dbReference type="ARBA" id="ARBA00022848"/>
    </source>
</evidence>
<evidence type="ECO:0000256" key="3">
    <source>
        <dbReference type="ARBA" id="ARBA00022617"/>
    </source>
</evidence>
<organism evidence="17 18">
    <name type="scientific">Odynerus spinipes</name>
    <dbReference type="NCBI Taxonomy" id="1348599"/>
    <lineage>
        <taxon>Eukaryota</taxon>
        <taxon>Metazoa</taxon>
        <taxon>Ecdysozoa</taxon>
        <taxon>Arthropoda</taxon>
        <taxon>Hexapoda</taxon>
        <taxon>Insecta</taxon>
        <taxon>Pterygota</taxon>
        <taxon>Neoptera</taxon>
        <taxon>Endopterygota</taxon>
        <taxon>Hymenoptera</taxon>
        <taxon>Apocrita</taxon>
        <taxon>Aculeata</taxon>
        <taxon>Vespoidea</taxon>
        <taxon>Vespidae</taxon>
        <taxon>Eumeninae</taxon>
        <taxon>Odynerus</taxon>
    </lineage>
</organism>
<keyword evidence="10 14" id="KW-0472">Membrane</keyword>
<comment type="caution">
    <text evidence="17">The sequence shown here is derived from an EMBL/GenBank/DDBJ whole genome shotgun (WGS) entry which is preliminary data.</text>
</comment>
<feature type="domain" description="Cytochrome b5 heme-binding" evidence="16">
    <location>
        <begin position="129"/>
        <end position="205"/>
    </location>
</feature>
<feature type="compositionally biased region" description="Basic residues" evidence="15">
    <location>
        <begin position="99"/>
        <end position="115"/>
    </location>
</feature>
<feature type="region of interest" description="Disordered" evidence="15">
    <location>
        <begin position="97"/>
        <end position="127"/>
    </location>
</feature>
<evidence type="ECO:0000256" key="4">
    <source>
        <dbReference type="ARBA" id="ARBA00022692"/>
    </source>
</evidence>
<dbReference type="GO" id="GO:0046872">
    <property type="term" value="F:metal ion binding"/>
    <property type="evidence" value="ECO:0007669"/>
    <property type="project" value="UniProtKB-UniRule"/>
</dbReference>
<feature type="compositionally biased region" description="Basic and acidic residues" evidence="15">
    <location>
        <begin position="117"/>
        <end position="127"/>
    </location>
</feature>
<dbReference type="Proteomes" id="UP001258017">
    <property type="component" value="Unassembled WGS sequence"/>
</dbReference>
<evidence type="ECO:0000256" key="12">
    <source>
        <dbReference type="ARBA" id="ARBA00038168"/>
    </source>
</evidence>
<feature type="transmembrane region" description="Helical" evidence="14">
    <location>
        <begin position="238"/>
        <end position="258"/>
    </location>
</feature>
<keyword evidence="6" id="KW-0256">Endoplasmic reticulum</keyword>
<evidence type="ECO:0000256" key="5">
    <source>
        <dbReference type="ARBA" id="ARBA00022723"/>
    </source>
</evidence>
<dbReference type="GO" id="GO:0005789">
    <property type="term" value="C:endoplasmic reticulum membrane"/>
    <property type="evidence" value="ECO:0007669"/>
    <property type="project" value="UniProtKB-SubCell"/>
</dbReference>
<dbReference type="PROSITE" id="PS00191">
    <property type="entry name" value="CYTOCHROME_B5_1"/>
    <property type="match status" value="2"/>
</dbReference>
<dbReference type="InterPro" id="IPR036400">
    <property type="entry name" value="Cyt_B5-like_heme/steroid_sf"/>
</dbReference>
<dbReference type="FunFam" id="3.10.120.10:FF:000002">
    <property type="entry name" value="Cytochrome b5 type B"/>
    <property type="match status" value="1"/>
</dbReference>
<dbReference type="PROSITE" id="PS50255">
    <property type="entry name" value="CYTOCHROME_B5_2"/>
    <property type="match status" value="2"/>
</dbReference>